<organism evidence="10 11">
    <name type="scientific">Mycolicibacterium chlorophenolicum</name>
    <dbReference type="NCBI Taxonomy" id="37916"/>
    <lineage>
        <taxon>Bacteria</taxon>
        <taxon>Bacillati</taxon>
        <taxon>Actinomycetota</taxon>
        <taxon>Actinomycetes</taxon>
        <taxon>Mycobacteriales</taxon>
        <taxon>Mycobacteriaceae</taxon>
        <taxon>Mycolicibacterium</taxon>
    </lineage>
</organism>
<evidence type="ECO:0000313" key="10">
    <source>
        <dbReference type="EMBL" id="KMO75223.1"/>
    </source>
</evidence>
<keyword evidence="2 7" id="KW-1003">Cell membrane</keyword>
<dbReference type="InterPro" id="IPR013611">
    <property type="entry name" value="Transp-assoc_OB_typ2"/>
</dbReference>
<dbReference type="GO" id="GO:0015594">
    <property type="term" value="F:ABC-type putrescine transporter activity"/>
    <property type="evidence" value="ECO:0007669"/>
    <property type="project" value="InterPro"/>
</dbReference>
<evidence type="ECO:0000256" key="2">
    <source>
        <dbReference type="ARBA" id="ARBA00022475"/>
    </source>
</evidence>
<evidence type="ECO:0000259" key="9">
    <source>
        <dbReference type="PROSITE" id="PS50893"/>
    </source>
</evidence>
<comment type="function">
    <text evidence="7">Part of the ABC transporter complex PotABCD involved in spermidine/putrescine import. Responsible for energy coupling to the transport system.</text>
</comment>
<proteinExistence type="inferred from homology"/>
<keyword evidence="4 7" id="KW-0067">ATP-binding</keyword>
<dbReference type="PROSITE" id="PS50893">
    <property type="entry name" value="ABC_TRANSPORTER_2"/>
    <property type="match status" value="1"/>
</dbReference>
<dbReference type="CDD" id="cd03300">
    <property type="entry name" value="ABC_PotA_N"/>
    <property type="match status" value="1"/>
</dbReference>
<dbReference type="EMBL" id="JYNL01000030">
    <property type="protein sequence ID" value="KMO75223.1"/>
    <property type="molecule type" value="Genomic_DNA"/>
</dbReference>
<dbReference type="InterPro" id="IPR017871">
    <property type="entry name" value="ABC_transporter-like_CS"/>
</dbReference>
<dbReference type="PATRIC" id="fig|37916.4.peg.3373"/>
<dbReference type="InterPro" id="IPR027417">
    <property type="entry name" value="P-loop_NTPase"/>
</dbReference>
<keyword evidence="10" id="KW-0378">Hydrolase</keyword>
<evidence type="ECO:0000256" key="8">
    <source>
        <dbReference type="SAM" id="MobiDB-lite"/>
    </source>
</evidence>
<dbReference type="AlphaFoldDB" id="A0A0J6W0G5"/>
<sequence length="434" mass="46992">MSKCKFVAESLAQGRAIREGLPTATTADVRGGSALTGTHTTAADQTSGSQGHETAKAKGGPVIEIDHVTKRFGDYVAVADADFTIAQGEFFSMLGPSGCGKTTTLRMIAGFETPTEGAIRLEGRDVSKTPPNKRNVNTVFQHYALFPHMTVWDNVAYGPRSAKKDKAEVRKRVDELLEIVRLTDFAERKPAQLSGGQQQRVALARALVNYPSALLLDEPLGALDLKLRHAMQFELKRIQREVGITFIYVTHDQEEALTMSDRIAVMNAGNVDQIGSPTEIYDRPATVFVASFIGQANLWAGRQTGRVNRDYVEIDVLGSTLKARPGETTIESGGHATLMVRPERVRVSMDAPAGDVAAVRATVKDLTFQGPVLRVSLAAPDESTVIAHVGPEQDLPMLRPGDQVYVGWAPDASLVLPGDDIPTTEDLEEMLDDS</sequence>
<dbReference type="SUPFAM" id="SSF52540">
    <property type="entry name" value="P-loop containing nucleoside triphosphate hydrolases"/>
    <property type="match status" value="1"/>
</dbReference>
<comment type="subunit">
    <text evidence="7">The complex is composed of two ATP-binding proteins (PotA), two transmembrane proteins (PotB and PotC) and a solute-binding protein (PotD).</text>
</comment>
<dbReference type="GO" id="GO:0005524">
    <property type="term" value="F:ATP binding"/>
    <property type="evidence" value="ECO:0007669"/>
    <property type="project" value="UniProtKB-KW"/>
</dbReference>
<dbReference type="FunFam" id="3.40.50.300:FF:000133">
    <property type="entry name" value="Spermidine/putrescine import ATP-binding protein PotA"/>
    <property type="match status" value="1"/>
</dbReference>
<feature type="compositionally biased region" description="Polar residues" evidence="8">
    <location>
        <begin position="35"/>
        <end position="52"/>
    </location>
</feature>
<dbReference type="InterPro" id="IPR003439">
    <property type="entry name" value="ABC_transporter-like_ATP-bd"/>
</dbReference>
<dbReference type="InterPro" id="IPR017879">
    <property type="entry name" value="PotA_ATP-bd"/>
</dbReference>
<keyword evidence="11" id="KW-1185">Reference proteome</keyword>
<dbReference type="EC" id="7.6.2.11" evidence="7"/>
<dbReference type="InterPro" id="IPR008995">
    <property type="entry name" value="Mo/tungstate-bd_C_term_dom"/>
</dbReference>
<reference evidence="10 11" key="1">
    <citation type="journal article" date="2015" name="Genome Biol. Evol.">
        <title>Characterization of Three Mycobacterium spp. with Potential Use in Bioremediation by Genome Sequencing and Comparative Genomics.</title>
        <authorList>
            <person name="Das S."/>
            <person name="Pettersson B.M."/>
            <person name="Behra P.R."/>
            <person name="Ramesh M."/>
            <person name="Dasgupta S."/>
            <person name="Bhattacharya A."/>
            <person name="Kirsebom L.A."/>
        </authorList>
    </citation>
    <scope>NUCLEOTIDE SEQUENCE [LARGE SCALE GENOMIC DNA]</scope>
    <source>
        <strain evidence="10 11">DSM 43826</strain>
    </source>
</reference>
<dbReference type="InterPro" id="IPR050093">
    <property type="entry name" value="ABC_SmlMolc_Importer"/>
</dbReference>
<dbReference type="SMART" id="SM00382">
    <property type="entry name" value="AAA"/>
    <property type="match status" value="1"/>
</dbReference>
<comment type="caution">
    <text evidence="10">The sequence shown here is derived from an EMBL/GenBank/DDBJ whole genome shotgun (WGS) entry which is preliminary data.</text>
</comment>
<dbReference type="SUPFAM" id="SSF50331">
    <property type="entry name" value="MOP-like"/>
    <property type="match status" value="1"/>
</dbReference>
<dbReference type="InterPro" id="IPR005893">
    <property type="entry name" value="PotA-like"/>
</dbReference>
<dbReference type="InterPro" id="IPR003593">
    <property type="entry name" value="AAA+_ATPase"/>
</dbReference>
<dbReference type="PANTHER" id="PTHR42781">
    <property type="entry name" value="SPERMIDINE/PUTRESCINE IMPORT ATP-BINDING PROTEIN POTA"/>
    <property type="match status" value="1"/>
</dbReference>
<evidence type="ECO:0000256" key="1">
    <source>
        <dbReference type="ARBA" id="ARBA00022448"/>
    </source>
</evidence>
<comment type="similarity">
    <text evidence="7">Belongs to the ABC transporter superfamily. Spermidine/putrescine importer (TC 3.A.1.11.1) family.</text>
</comment>
<dbReference type="Gene3D" id="3.40.50.300">
    <property type="entry name" value="P-loop containing nucleotide triphosphate hydrolases"/>
    <property type="match status" value="1"/>
</dbReference>
<dbReference type="Pfam" id="PF08402">
    <property type="entry name" value="TOBE_2"/>
    <property type="match status" value="1"/>
</dbReference>
<keyword evidence="1 7" id="KW-0813">Transport</keyword>
<evidence type="ECO:0000256" key="4">
    <source>
        <dbReference type="ARBA" id="ARBA00022840"/>
    </source>
</evidence>
<evidence type="ECO:0000313" key="11">
    <source>
        <dbReference type="Proteomes" id="UP000036513"/>
    </source>
</evidence>
<comment type="catalytic activity">
    <reaction evidence="7">
        <text>ATP + H2O + polyamine-[polyamine-binding protein]Side 1 = ADP + phosphate + polyamineSide 2 + [polyamine-binding protein]Side 1.</text>
        <dbReference type="EC" id="7.6.2.11"/>
    </reaction>
</comment>
<feature type="domain" description="ABC transporter" evidence="9">
    <location>
        <begin position="63"/>
        <end position="293"/>
    </location>
</feature>
<evidence type="ECO:0000256" key="7">
    <source>
        <dbReference type="RuleBase" id="RU364083"/>
    </source>
</evidence>
<dbReference type="SMR" id="A0A0J6W0G5"/>
<dbReference type="Pfam" id="PF00005">
    <property type="entry name" value="ABC_tran"/>
    <property type="match status" value="1"/>
</dbReference>
<dbReference type="Proteomes" id="UP000036513">
    <property type="component" value="Unassembled WGS sequence"/>
</dbReference>
<protein>
    <recommendedName>
        <fullName evidence="7">Spermidine/putrescine import ATP-binding protein PotA</fullName>
        <ecNumber evidence="7">7.6.2.11</ecNumber>
    </recommendedName>
</protein>
<dbReference type="GO" id="GO:0043190">
    <property type="term" value="C:ATP-binding cassette (ABC) transporter complex"/>
    <property type="evidence" value="ECO:0007669"/>
    <property type="project" value="InterPro"/>
</dbReference>
<dbReference type="PROSITE" id="PS00211">
    <property type="entry name" value="ABC_TRANSPORTER_1"/>
    <property type="match status" value="1"/>
</dbReference>
<name>A0A0J6W0G5_9MYCO</name>
<dbReference type="NCBIfam" id="TIGR01187">
    <property type="entry name" value="potA"/>
    <property type="match status" value="1"/>
</dbReference>
<dbReference type="STRING" id="37916.MCHLDSM_03441"/>
<feature type="region of interest" description="Disordered" evidence="8">
    <location>
        <begin position="22"/>
        <end position="59"/>
    </location>
</feature>
<keyword evidence="3 7" id="KW-0547">Nucleotide-binding</keyword>
<dbReference type="GO" id="GO:0016887">
    <property type="term" value="F:ATP hydrolysis activity"/>
    <property type="evidence" value="ECO:0007669"/>
    <property type="project" value="InterPro"/>
</dbReference>
<evidence type="ECO:0000256" key="5">
    <source>
        <dbReference type="ARBA" id="ARBA00022967"/>
    </source>
</evidence>
<dbReference type="PANTHER" id="PTHR42781:SF4">
    <property type="entry name" value="SPERMIDINE_PUTRESCINE IMPORT ATP-BINDING PROTEIN POTA"/>
    <property type="match status" value="1"/>
</dbReference>
<gene>
    <name evidence="10" type="primary">potA_2</name>
    <name evidence="7" type="synonym">potA</name>
    <name evidence="10" type="ORF">MCHLDSM_03441</name>
</gene>
<evidence type="ECO:0000256" key="3">
    <source>
        <dbReference type="ARBA" id="ARBA00022741"/>
    </source>
</evidence>
<evidence type="ECO:0000256" key="6">
    <source>
        <dbReference type="ARBA" id="ARBA00023136"/>
    </source>
</evidence>
<accession>A0A0J6W0G5</accession>
<keyword evidence="6 7" id="KW-0472">Membrane</keyword>
<keyword evidence="5 7" id="KW-1278">Translocase</keyword>
<dbReference type="Gene3D" id="2.40.50.100">
    <property type="match status" value="1"/>
</dbReference>